<dbReference type="SUPFAM" id="SSF69322">
    <property type="entry name" value="Tricorn protease domain 2"/>
    <property type="match status" value="1"/>
</dbReference>
<sequence length="647" mass="67717">MRARAYTPAATMLLAAGCAATGVHSTPAAVDAPPMRLVAYDSCDDLAKGLRAATEKQVTPYGLDGPITPMMKGRLPEGAARAPGPATEGDQAGKPADHSTTNNHEAGADEPDLVKTDGKRIVTLSKGELVVIDAATRKVTGKLKVSDDRLPGATGQQQLLLSGDRALVLTKPISLMYRMPDVAGTPDGPGIRTQQTTLTTVDLTGTPKVTSTMKADGDLVDARQTGSVARVVVKTRPRIDFPQQPVKPGPQGQQAAIDRNKEVVRKAPVSAWLPKFTVGGKSYSVQCDQVSRPASYTGTTMLNVLTLDLSHDLGDPQAVSIAADGETVYGTGSSLYITGTPPQPLQWGKGNELKGTPQKTDVHKFDVRGTGRPRYVASGSVPGSLLNQYSISEYGGNVRLATTTTPMSTEGDVPSSSAGGGPASQSAVYVLGQRGPQLSVVGKLDGLGKGERIYSVRFIGTAGYVVTFRQVDPLYVLDLSDAAHPRSTGELKITGYSAYLHPMADGRLLGVGQDADDQGHRLGTQVSLFDVAGGTPKKVGSYRLPGTSASTDFDPHAFLYWPQSGLAVVPVSGDGISNTGAGTGEALVLKIDGNGLHKAGTVHHPGSSYENSIQRSLVVGNTLWTISDGGARATDVSSFHDQGWLRF</sequence>
<dbReference type="Proteomes" id="UP000669179">
    <property type="component" value="Unassembled WGS sequence"/>
</dbReference>
<proteinExistence type="predicted"/>
<evidence type="ECO:0000256" key="2">
    <source>
        <dbReference type="SAM" id="SignalP"/>
    </source>
</evidence>
<protein>
    <submittedName>
        <fullName evidence="3">Beta-propeller domain-containing protein</fullName>
    </submittedName>
</protein>
<comment type="caution">
    <text evidence="3">The sequence shown here is derived from an EMBL/GenBank/DDBJ whole genome shotgun (WGS) entry which is preliminary data.</text>
</comment>
<dbReference type="RefSeq" id="WP_208263167.1">
    <property type="nucleotide sequence ID" value="NZ_JAGEOJ010000030.1"/>
</dbReference>
<keyword evidence="2" id="KW-0732">Signal</keyword>
<feature type="chain" id="PRO_5037210391" evidence="2">
    <location>
        <begin position="29"/>
        <end position="647"/>
    </location>
</feature>
<feature type="signal peptide" evidence="2">
    <location>
        <begin position="1"/>
        <end position="28"/>
    </location>
</feature>
<feature type="region of interest" description="Disordered" evidence="1">
    <location>
        <begin position="402"/>
        <end position="424"/>
    </location>
</feature>
<evidence type="ECO:0000313" key="3">
    <source>
        <dbReference type="EMBL" id="MBO2454940.1"/>
    </source>
</evidence>
<accession>A0A939PMB9</accession>
<name>A0A939PMB9_9ACTN</name>
<gene>
    <name evidence="3" type="ORF">J4573_48190</name>
</gene>
<dbReference type="PROSITE" id="PS51257">
    <property type="entry name" value="PROKAR_LIPOPROTEIN"/>
    <property type="match status" value="1"/>
</dbReference>
<dbReference type="Pfam" id="PF09826">
    <property type="entry name" value="Beta_propel"/>
    <property type="match status" value="1"/>
</dbReference>
<evidence type="ECO:0000256" key="1">
    <source>
        <dbReference type="SAM" id="MobiDB-lite"/>
    </source>
</evidence>
<dbReference type="InterPro" id="IPR019198">
    <property type="entry name" value="Beta_propeller_containing"/>
</dbReference>
<evidence type="ECO:0000313" key="4">
    <source>
        <dbReference type="Proteomes" id="UP000669179"/>
    </source>
</evidence>
<organism evidence="3 4">
    <name type="scientific">Actinomadura barringtoniae</name>
    <dbReference type="NCBI Taxonomy" id="1427535"/>
    <lineage>
        <taxon>Bacteria</taxon>
        <taxon>Bacillati</taxon>
        <taxon>Actinomycetota</taxon>
        <taxon>Actinomycetes</taxon>
        <taxon>Streptosporangiales</taxon>
        <taxon>Thermomonosporaceae</taxon>
        <taxon>Actinomadura</taxon>
    </lineage>
</organism>
<dbReference type="EMBL" id="JAGEOJ010000030">
    <property type="protein sequence ID" value="MBO2454940.1"/>
    <property type="molecule type" value="Genomic_DNA"/>
</dbReference>
<keyword evidence="4" id="KW-1185">Reference proteome</keyword>
<reference evidence="3" key="1">
    <citation type="submission" date="2021-03" db="EMBL/GenBank/DDBJ databases">
        <authorList>
            <person name="Kanchanasin P."/>
            <person name="Saeng-In P."/>
            <person name="Phongsopitanun W."/>
            <person name="Yuki M."/>
            <person name="Kudo T."/>
            <person name="Ohkuma M."/>
            <person name="Tanasupawat S."/>
        </authorList>
    </citation>
    <scope>NUCLEOTIDE SEQUENCE</scope>
    <source>
        <strain evidence="3">GKU 128</strain>
    </source>
</reference>
<dbReference type="AlphaFoldDB" id="A0A939PMB9"/>
<feature type="region of interest" description="Disordered" evidence="1">
    <location>
        <begin position="60"/>
        <end position="114"/>
    </location>
</feature>